<dbReference type="AlphaFoldDB" id="A0A518ID71"/>
<name>A0A518ID71_9PLAN</name>
<gene>
    <name evidence="1" type="ORF">Enr17x_30660</name>
</gene>
<dbReference type="EMBL" id="CP037452">
    <property type="protein sequence ID" value="QDV51014.1"/>
    <property type="molecule type" value="Genomic_DNA"/>
</dbReference>
<evidence type="ECO:0000313" key="2">
    <source>
        <dbReference type="Proteomes" id="UP000318313"/>
    </source>
</evidence>
<sequence>MLECGNVFSEAGSVRRKNPVLSKLVRRASYFLINSGLLSLLSVELLIAFERCCEVGEKKRDDKPAGVDFDFCRILDRGGGNHMVTGTIDSLAGKVAGRYFD</sequence>
<organism evidence="1 2">
    <name type="scientific">Gimesia fumaroli</name>
    <dbReference type="NCBI Taxonomy" id="2527976"/>
    <lineage>
        <taxon>Bacteria</taxon>
        <taxon>Pseudomonadati</taxon>
        <taxon>Planctomycetota</taxon>
        <taxon>Planctomycetia</taxon>
        <taxon>Planctomycetales</taxon>
        <taxon>Planctomycetaceae</taxon>
        <taxon>Gimesia</taxon>
    </lineage>
</organism>
<dbReference type="KEGG" id="gfm:Enr17x_30660"/>
<evidence type="ECO:0000313" key="1">
    <source>
        <dbReference type="EMBL" id="QDV51014.1"/>
    </source>
</evidence>
<reference evidence="1 2" key="1">
    <citation type="submission" date="2019-03" db="EMBL/GenBank/DDBJ databases">
        <title>Deep-cultivation of Planctomycetes and their phenomic and genomic characterization uncovers novel biology.</title>
        <authorList>
            <person name="Wiegand S."/>
            <person name="Jogler M."/>
            <person name="Boedeker C."/>
            <person name="Pinto D."/>
            <person name="Vollmers J."/>
            <person name="Rivas-Marin E."/>
            <person name="Kohn T."/>
            <person name="Peeters S.H."/>
            <person name="Heuer A."/>
            <person name="Rast P."/>
            <person name="Oberbeckmann S."/>
            <person name="Bunk B."/>
            <person name="Jeske O."/>
            <person name="Meyerdierks A."/>
            <person name="Storesund J.E."/>
            <person name="Kallscheuer N."/>
            <person name="Luecker S."/>
            <person name="Lage O.M."/>
            <person name="Pohl T."/>
            <person name="Merkel B.J."/>
            <person name="Hornburger P."/>
            <person name="Mueller R.-W."/>
            <person name="Bruemmer F."/>
            <person name="Labrenz M."/>
            <person name="Spormann A.M."/>
            <person name="Op den Camp H."/>
            <person name="Overmann J."/>
            <person name="Amann R."/>
            <person name="Jetten M.S.M."/>
            <person name="Mascher T."/>
            <person name="Medema M.H."/>
            <person name="Devos D.P."/>
            <person name="Kaster A.-K."/>
            <person name="Ovreas L."/>
            <person name="Rohde M."/>
            <person name="Galperin M.Y."/>
            <person name="Jogler C."/>
        </authorList>
    </citation>
    <scope>NUCLEOTIDE SEQUENCE [LARGE SCALE GENOMIC DNA]</scope>
    <source>
        <strain evidence="1 2">Enr17</strain>
    </source>
</reference>
<accession>A0A518ID71</accession>
<proteinExistence type="predicted"/>
<dbReference type="Proteomes" id="UP000318313">
    <property type="component" value="Chromosome"/>
</dbReference>
<protein>
    <submittedName>
        <fullName evidence="1">Uncharacterized protein</fullName>
    </submittedName>
</protein>
<keyword evidence="2" id="KW-1185">Reference proteome</keyword>